<dbReference type="PANTHER" id="PTHR33993:SF5">
    <property type="entry name" value="GLYOXALASE"/>
    <property type="match status" value="1"/>
</dbReference>
<name>A0A1I7I785_9FLAO</name>
<keyword evidence="3" id="KW-1185">Reference proteome</keyword>
<protein>
    <recommendedName>
        <fullName evidence="1">VOC domain-containing protein</fullName>
    </recommendedName>
</protein>
<dbReference type="InterPro" id="IPR037523">
    <property type="entry name" value="VOC_core"/>
</dbReference>
<sequence>MKKRVTGLGGFFFKSEDPDAAKEWYQNHLGLNTDQYGCTFWWKDEDGKDASTQWSPMNADTKYFEPSQKQFMMNFRVENLEELLATLKEEGVTIVGEMESYSYGKFGWILDPEGNKLELWEPVDEAFK</sequence>
<dbReference type="EMBL" id="FPBK01000013">
    <property type="protein sequence ID" value="SFU68799.1"/>
    <property type="molecule type" value="Genomic_DNA"/>
</dbReference>
<dbReference type="PROSITE" id="PS51819">
    <property type="entry name" value="VOC"/>
    <property type="match status" value="1"/>
</dbReference>
<gene>
    <name evidence="2" type="ORF">SAMN05216480_11371</name>
</gene>
<dbReference type="AlphaFoldDB" id="A0A1I7I785"/>
<evidence type="ECO:0000313" key="2">
    <source>
        <dbReference type="EMBL" id="SFU68799.1"/>
    </source>
</evidence>
<accession>A0A1I7I785</accession>
<dbReference type="Proteomes" id="UP000199138">
    <property type="component" value="Unassembled WGS sequence"/>
</dbReference>
<dbReference type="PANTHER" id="PTHR33993">
    <property type="entry name" value="GLYOXALASE-RELATED"/>
    <property type="match status" value="1"/>
</dbReference>
<evidence type="ECO:0000313" key="3">
    <source>
        <dbReference type="Proteomes" id="UP000199138"/>
    </source>
</evidence>
<proteinExistence type="predicted"/>
<dbReference type="RefSeq" id="WP_093025999.1">
    <property type="nucleotide sequence ID" value="NZ_FPBK01000013.1"/>
</dbReference>
<dbReference type="STRING" id="1224947.SAMN05216480_11371"/>
<dbReference type="InterPro" id="IPR004360">
    <property type="entry name" value="Glyas_Fos-R_dOase_dom"/>
</dbReference>
<organism evidence="2 3">
    <name type="scientific">Pustulibacterium marinum</name>
    <dbReference type="NCBI Taxonomy" id="1224947"/>
    <lineage>
        <taxon>Bacteria</taxon>
        <taxon>Pseudomonadati</taxon>
        <taxon>Bacteroidota</taxon>
        <taxon>Flavobacteriia</taxon>
        <taxon>Flavobacteriales</taxon>
        <taxon>Flavobacteriaceae</taxon>
        <taxon>Pustulibacterium</taxon>
    </lineage>
</organism>
<dbReference type="OrthoDB" id="9799428at2"/>
<feature type="domain" description="VOC" evidence="1">
    <location>
        <begin position="7"/>
        <end position="122"/>
    </location>
</feature>
<reference evidence="2 3" key="1">
    <citation type="submission" date="2016-10" db="EMBL/GenBank/DDBJ databases">
        <authorList>
            <person name="de Groot N.N."/>
        </authorList>
    </citation>
    <scope>NUCLEOTIDE SEQUENCE [LARGE SCALE GENOMIC DNA]</scope>
    <source>
        <strain evidence="2 3">CGMCC 1.12333</strain>
    </source>
</reference>
<dbReference type="Pfam" id="PF00903">
    <property type="entry name" value="Glyoxalase"/>
    <property type="match status" value="1"/>
</dbReference>
<dbReference type="InterPro" id="IPR052164">
    <property type="entry name" value="Anthracycline_SecMetBiosynth"/>
</dbReference>
<dbReference type="CDD" id="cd06587">
    <property type="entry name" value="VOC"/>
    <property type="match status" value="1"/>
</dbReference>
<dbReference type="Gene3D" id="3.10.180.10">
    <property type="entry name" value="2,3-Dihydroxybiphenyl 1,2-Dioxygenase, domain 1"/>
    <property type="match status" value="1"/>
</dbReference>
<evidence type="ECO:0000259" key="1">
    <source>
        <dbReference type="PROSITE" id="PS51819"/>
    </source>
</evidence>
<dbReference type="SUPFAM" id="SSF54593">
    <property type="entry name" value="Glyoxalase/Bleomycin resistance protein/Dihydroxybiphenyl dioxygenase"/>
    <property type="match status" value="1"/>
</dbReference>
<dbReference type="InterPro" id="IPR029068">
    <property type="entry name" value="Glyas_Bleomycin-R_OHBP_Dase"/>
</dbReference>